<evidence type="ECO:0000259" key="9">
    <source>
        <dbReference type="Pfam" id="PF00999"/>
    </source>
</evidence>
<feature type="domain" description="Cation/H+ exchanger transmembrane" evidence="9">
    <location>
        <begin position="18"/>
        <end position="372"/>
    </location>
</feature>
<gene>
    <name evidence="10" type="ORF">ACFO3M_14315</name>
</gene>
<sequence>MHGTEALLVELGLLFLGLALLGLLARRLDLSPIPFVLVAALAVGDGGLAPLTTATPFIEAAAEIGVVLLLLALGLEFSPDELFTSLRHHGRSGLVDLLLNAPPGIVAGLALGLPWQGALALGGITYISSSGIVARLLADLGRLANRETPAVLSVLVLEDLAMALVLPLLAVALAGGGPAAAAGGLALAAGTVVLVLAAARRHGRHLGRLLTSPDDEQVLLRLVGLTLLVAGAAQALGVSAAVGAFLVGLALPAPFAERVRRILTPLRDLFAATFFVAFGLGTDPADVLPVLPAALLLAVVTAATKVGTGWYAARRDGVAAPGRWRAGTALIARGEFSVVIAGLAVAAGLTELGPLTTAYVLVLAVAGPVVTRLAEPRTALPGTALPGPAAPAAGAPAPRARGGRPRTLDDATGPGRDRSRPGPVGPCVVAVRPSGHPRRTRPDPRRSRHPR</sequence>
<evidence type="ECO:0000256" key="5">
    <source>
        <dbReference type="ARBA" id="ARBA00022989"/>
    </source>
</evidence>
<feature type="compositionally biased region" description="Low complexity" evidence="7">
    <location>
        <begin position="380"/>
        <end position="400"/>
    </location>
</feature>
<feature type="transmembrane region" description="Helical" evidence="8">
    <location>
        <begin position="119"/>
        <end position="138"/>
    </location>
</feature>
<dbReference type="PANTHER" id="PTHR42751:SF6">
    <property type="entry name" value="CONSERVED INTEGRAL MEMBRANE TRANSPORT PROTEIN-RELATED"/>
    <property type="match status" value="1"/>
</dbReference>
<feature type="transmembrane region" description="Helical" evidence="8">
    <location>
        <begin position="150"/>
        <end position="173"/>
    </location>
</feature>
<evidence type="ECO:0000256" key="7">
    <source>
        <dbReference type="SAM" id="MobiDB-lite"/>
    </source>
</evidence>
<dbReference type="PANTHER" id="PTHR42751">
    <property type="entry name" value="SODIUM/HYDROGEN EXCHANGER FAMILY/TRKA DOMAIN PROTEIN"/>
    <property type="match status" value="1"/>
</dbReference>
<feature type="transmembrane region" description="Helical" evidence="8">
    <location>
        <begin position="179"/>
        <end position="198"/>
    </location>
</feature>
<protein>
    <submittedName>
        <fullName evidence="10">Cation:proton antiporter</fullName>
    </submittedName>
</protein>
<dbReference type="EMBL" id="JBHSGR010000015">
    <property type="protein sequence ID" value="MFC4694570.1"/>
    <property type="molecule type" value="Genomic_DNA"/>
</dbReference>
<keyword evidence="5 8" id="KW-1133">Transmembrane helix</keyword>
<dbReference type="Pfam" id="PF00999">
    <property type="entry name" value="Na_H_Exchanger"/>
    <property type="match status" value="1"/>
</dbReference>
<organism evidence="10 11">
    <name type="scientific">Geodermatophilus arenarius</name>
    <dbReference type="NCBI Taxonomy" id="1137990"/>
    <lineage>
        <taxon>Bacteria</taxon>
        <taxon>Bacillati</taxon>
        <taxon>Actinomycetota</taxon>
        <taxon>Actinomycetes</taxon>
        <taxon>Geodermatophilales</taxon>
        <taxon>Geodermatophilaceae</taxon>
        <taxon>Geodermatophilus</taxon>
    </lineage>
</organism>
<evidence type="ECO:0000256" key="8">
    <source>
        <dbReference type="SAM" id="Phobius"/>
    </source>
</evidence>
<feature type="transmembrane region" description="Helical" evidence="8">
    <location>
        <begin position="352"/>
        <end position="370"/>
    </location>
</feature>
<evidence type="ECO:0000256" key="4">
    <source>
        <dbReference type="ARBA" id="ARBA00022692"/>
    </source>
</evidence>
<feature type="region of interest" description="Disordered" evidence="7">
    <location>
        <begin position="380"/>
        <end position="451"/>
    </location>
</feature>
<dbReference type="InterPro" id="IPR006153">
    <property type="entry name" value="Cation/H_exchanger_TM"/>
</dbReference>
<accession>A0ABV9LLV2</accession>
<comment type="similarity">
    <text evidence="2">Belongs to the monovalent cation:proton antiporter 2 (CPA2) transporter (TC 2.A.37) family.</text>
</comment>
<dbReference type="Gene3D" id="1.20.1530.20">
    <property type="match status" value="1"/>
</dbReference>
<evidence type="ECO:0000256" key="6">
    <source>
        <dbReference type="ARBA" id="ARBA00023136"/>
    </source>
</evidence>
<feature type="transmembrane region" description="Helical" evidence="8">
    <location>
        <begin position="57"/>
        <end position="75"/>
    </location>
</feature>
<evidence type="ECO:0000313" key="11">
    <source>
        <dbReference type="Proteomes" id="UP001596025"/>
    </source>
</evidence>
<keyword evidence="6 8" id="KW-0472">Membrane</keyword>
<evidence type="ECO:0000256" key="2">
    <source>
        <dbReference type="ARBA" id="ARBA00005551"/>
    </source>
</evidence>
<comment type="subcellular location">
    <subcellularLocation>
        <location evidence="1">Membrane</location>
        <topology evidence="1">Multi-pass membrane protein</topology>
    </subcellularLocation>
</comment>
<feature type="transmembrane region" description="Helical" evidence="8">
    <location>
        <begin position="6"/>
        <end position="25"/>
    </location>
</feature>
<evidence type="ECO:0000313" key="10">
    <source>
        <dbReference type="EMBL" id="MFC4694570.1"/>
    </source>
</evidence>
<comment type="caution">
    <text evidence="10">The sequence shown here is derived from an EMBL/GenBank/DDBJ whole genome shotgun (WGS) entry which is preliminary data.</text>
</comment>
<dbReference type="InterPro" id="IPR038770">
    <property type="entry name" value="Na+/solute_symporter_sf"/>
</dbReference>
<keyword evidence="3" id="KW-0813">Transport</keyword>
<name>A0ABV9LLV2_9ACTN</name>
<keyword evidence="11" id="KW-1185">Reference proteome</keyword>
<reference evidence="11" key="1">
    <citation type="journal article" date="2019" name="Int. J. Syst. Evol. Microbiol.">
        <title>The Global Catalogue of Microorganisms (GCM) 10K type strain sequencing project: providing services to taxonomists for standard genome sequencing and annotation.</title>
        <authorList>
            <consortium name="The Broad Institute Genomics Platform"/>
            <consortium name="The Broad Institute Genome Sequencing Center for Infectious Disease"/>
            <person name="Wu L."/>
            <person name="Ma J."/>
        </authorList>
    </citation>
    <scope>NUCLEOTIDE SEQUENCE [LARGE SCALE GENOMIC DNA]</scope>
    <source>
        <strain evidence="11">CCUG 62763</strain>
    </source>
</reference>
<proteinExistence type="inferred from homology"/>
<dbReference type="RefSeq" id="WP_387989849.1">
    <property type="nucleotide sequence ID" value="NZ_JBHSGR010000015.1"/>
</dbReference>
<evidence type="ECO:0000256" key="3">
    <source>
        <dbReference type="ARBA" id="ARBA00022448"/>
    </source>
</evidence>
<feature type="transmembrane region" description="Helical" evidence="8">
    <location>
        <begin position="32"/>
        <end position="51"/>
    </location>
</feature>
<keyword evidence="4 8" id="KW-0812">Transmembrane</keyword>
<feature type="transmembrane region" description="Helical" evidence="8">
    <location>
        <begin position="324"/>
        <end position="346"/>
    </location>
</feature>
<dbReference type="Proteomes" id="UP001596025">
    <property type="component" value="Unassembled WGS sequence"/>
</dbReference>
<evidence type="ECO:0000256" key="1">
    <source>
        <dbReference type="ARBA" id="ARBA00004141"/>
    </source>
</evidence>
<feature type="transmembrane region" description="Helical" evidence="8">
    <location>
        <begin position="218"/>
        <end position="251"/>
    </location>
</feature>
<feature type="transmembrane region" description="Helical" evidence="8">
    <location>
        <begin position="290"/>
        <end position="312"/>
    </location>
</feature>